<dbReference type="EMBL" id="CP023445">
    <property type="protein sequence ID" value="ATE57281.1"/>
    <property type="molecule type" value="Genomic_DNA"/>
</dbReference>
<reference evidence="2" key="1">
    <citation type="submission" date="2017-09" db="EMBL/GenBank/DDBJ databases">
        <title>Complete Genome Sequence of ansamitocin-producing Bacterium Actinosynnema pretiosum X47.</title>
        <authorList>
            <person name="Cao G."/>
            <person name="Zong G."/>
            <person name="Zhong C."/>
            <person name="Fu J."/>
        </authorList>
    </citation>
    <scope>NUCLEOTIDE SEQUENCE [LARGE SCALE GENOMIC DNA]</scope>
    <source>
        <strain evidence="2">X47</strain>
    </source>
</reference>
<feature type="domain" description="DUF397" evidence="1">
    <location>
        <begin position="4"/>
        <end position="49"/>
    </location>
</feature>
<accession>A0A290ZE40</accession>
<dbReference type="Pfam" id="PF04149">
    <property type="entry name" value="DUF397"/>
    <property type="match status" value="1"/>
</dbReference>
<keyword evidence="3" id="KW-1185">Reference proteome</keyword>
<dbReference type="Proteomes" id="UP000218505">
    <property type="component" value="Chromosome"/>
</dbReference>
<dbReference type="AlphaFoldDB" id="A0A290ZE40"/>
<dbReference type="RefSeq" id="WP_096496997.1">
    <property type="nucleotide sequence ID" value="NZ_CP023445.1"/>
</dbReference>
<dbReference type="KEGG" id="apre:CNX65_31580"/>
<organism evidence="2 3">
    <name type="scientific">Actinosynnema pretiosum</name>
    <dbReference type="NCBI Taxonomy" id="42197"/>
    <lineage>
        <taxon>Bacteria</taxon>
        <taxon>Bacillati</taxon>
        <taxon>Actinomycetota</taxon>
        <taxon>Actinomycetes</taxon>
        <taxon>Pseudonocardiales</taxon>
        <taxon>Pseudonocardiaceae</taxon>
        <taxon>Actinosynnema</taxon>
    </lineage>
</organism>
<dbReference type="InterPro" id="IPR007278">
    <property type="entry name" value="DUF397"/>
</dbReference>
<gene>
    <name evidence="2" type="ORF">CNX65_31580</name>
</gene>
<evidence type="ECO:0000259" key="1">
    <source>
        <dbReference type="Pfam" id="PF04149"/>
    </source>
</evidence>
<name>A0A290ZE40_9PSEU</name>
<evidence type="ECO:0000313" key="3">
    <source>
        <dbReference type="Proteomes" id="UP000218505"/>
    </source>
</evidence>
<evidence type="ECO:0000313" key="2">
    <source>
        <dbReference type="EMBL" id="ATE57281.1"/>
    </source>
</evidence>
<protein>
    <submittedName>
        <fullName evidence="2">DUF397 domain-containing protein</fullName>
    </submittedName>
</protein>
<sequence length="57" mass="6160">MNSKWRKSSRSNAAANCVEVARTPNGVLVRDSKNPNGPVLRFSAAAWGQTLKSTLES</sequence>
<proteinExistence type="predicted"/>